<dbReference type="Proteomes" id="UP001222325">
    <property type="component" value="Unassembled WGS sequence"/>
</dbReference>
<evidence type="ECO:0000313" key="3">
    <source>
        <dbReference type="Proteomes" id="UP001222325"/>
    </source>
</evidence>
<feature type="compositionally biased region" description="Pro residues" evidence="1">
    <location>
        <begin position="20"/>
        <end position="34"/>
    </location>
</feature>
<name>A0AAD6U909_9AGAR</name>
<dbReference type="AlphaFoldDB" id="A0AAD6U909"/>
<dbReference type="EMBL" id="JARJCN010000018">
    <property type="protein sequence ID" value="KAJ7092334.1"/>
    <property type="molecule type" value="Genomic_DNA"/>
</dbReference>
<feature type="compositionally biased region" description="Basic residues" evidence="1">
    <location>
        <begin position="76"/>
        <end position="88"/>
    </location>
</feature>
<accession>A0AAD6U909</accession>
<organism evidence="2 3">
    <name type="scientific">Mycena belliarum</name>
    <dbReference type="NCBI Taxonomy" id="1033014"/>
    <lineage>
        <taxon>Eukaryota</taxon>
        <taxon>Fungi</taxon>
        <taxon>Dikarya</taxon>
        <taxon>Basidiomycota</taxon>
        <taxon>Agaricomycotina</taxon>
        <taxon>Agaricomycetes</taxon>
        <taxon>Agaricomycetidae</taxon>
        <taxon>Agaricales</taxon>
        <taxon>Marasmiineae</taxon>
        <taxon>Mycenaceae</taxon>
        <taxon>Mycena</taxon>
    </lineage>
</organism>
<evidence type="ECO:0000256" key="1">
    <source>
        <dbReference type="SAM" id="MobiDB-lite"/>
    </source>
</evidence>
<reference evidence="2" key="1">
    <citation type="submission" date="2023-03" db="EMBL/GenBank/DDBJ databases">
        <title>Massive genome expansion in bonnet fungi (Mycena s.s.) driven by repeated elements and novel gene families across ecological guilds.</title>
        <authorList>
            <consortium name="Lawrence Berkeley National Laboratory"/>
            <person name="Harder C.B."/>
            <person name="Miyauchi S."/>
            <person name="Viragh M."/>
            <person name="Kuo A."/>
            <person name="Thoen E."/>
            <person name="Andreopoulos B."/>
            <person name="Lu D."/>
            <person name="Skrede I."/>
            <person name="Drula E."/>
            <person name="Henrissat B."/>
            <person name="Morin E."/>
            <person name="Kohler A."/>
            <person name="Barry K."/>
            <person name="LaButti K."/>
            <person name="Morin E."/>
            <person name="Salamov A."/>
            <person name="Lipzen A."/>
            <person name="Mereny Z."/>
            <person name="Hegedus B."/>
            <person name="Baldrian P."/>
            <person name="Stursova M."/>
            <person name="Weitz H."/>
            <person name="Taylor A."/>
            <person name="Grigoriev I.V."/>
            <person name="Nagy L.G."/>
            <person name="Martin F."/>
            <person name="Kauserud H."/>
        </authorList>
    </citation>
    <scope>NUCLEOTIDE SEQUENCE</scope>
    <source>
        <strain evidence="2">CBHHK173m</strain>
    </source>
</reference>
<feature type="region of interest" description="Disordered" evidence="1">
    <location>
        <begin position="1"/>
        <end position="51"/>
    </location>
</feature>
<comment type="caution">
    <text evidence="2">The sequence shown here is derived from an EMBL/GenBank/DDBJ whole genome shotgun (WGS) entry which is preliminary data.</text>
</comment>
<proteinExistence type="predicted"/>
<feature type="region of interest" description="Disordered" evidence="1">
    <location>
        <begin position="76"/>
        <end position="96"/>
    </location>
</feature>
<protein>
    <submittedName>
        <fullName evidence="2">Uncharacterized protein</fullName>
    </submittedName>
</protein>
<gene>
    <name evidence="2" type="ORF">B0H15DRAFT_170402</name>
</gene>
<keyword evidence="3" id="KW-1185">Reference proteome</keyword>
<sequence length="164" mass="18124">MRQESDELPSTSSYLNGPLLAPPLPLFPAHPLPPRHSHTPEPLVPRKPPLSCVPRMQQHPVVQRPHPAHLRRRRVHPLPKRHPPHGAHPRAQSVPVPVRAVATPQRQVALAREPSALRSRQPRAALPGCARIWDPRGVLRHGGCVCGLEAVDQVVGVRDRRGQG</sequence>
<evidence type="ECO:0000313" key="2">
    <source>
        <dbReference type="EMBL" id="KAJ7092334.1"/>
    </source>
</evidence>